<dbReference type="Proteomes" id="UP001642484">
    <property type="component" value="Unassembled WGS sequence"/>
</dbReference>
<sequence length="829" mass="92317">MCKRCPGFPGTGTLYWPLSSEEQAAGMAQAYPHLPVRCGRCGCPGHQHQNLEPWLADVKDRAAQMRHIVSWYRPLPPEPHLPMAAAGWSRTSAALFVLTNGIFDPRRRLDASKAKPLISVVAPTSFSRQGFHPLLYDCFCRQEYHPKELVVVDTGPEPSSFFQERVKEDPRIIYRHFCVADSRLDLPEGWKKGAPVHFGFSTPDLWSSRGLRPSAWSLGMKRNVAIELSAGEIIAHFDDDDLYAEGYLTWMSAPRRMRMARMDRLQQVLEKSEPVTSEHIESTWAPAAITLKAWHLLDLSDMTFGFMDVEKDPLLPKDQRYGWLYGWGFSYVFTRACWELTPVPDVEWSEDISFYEELRRLKEFHGTFVAQADAEFVWLAAMMSSRLVALAILGAWSVSLQGCSEKKPEPKTSCSIKTSSVALAATKPCNKSIPSKTLETPDVVVKTMQDEKGFVEMQLQIGNNTFKTADRSSFASSPKNLTQVPVVPVRPERVICAHSYHAKVNTSGGEFSGAVRCGEAIWEAPTELLDLLPLAEEAAKRVAQHMGSELTVADKSGFRVNLSEKKACRSAVRADAAAFNALATRANSWTEAFYHFTWARHQGITCTSRSLRSACASGVRWPQGLELLTLFDAMHMRLDMVAFSATAHGAVAVGQWTTVLDVLLSLQFFKLETSAVLRNTAVNALSKTLQWQRSLQAVRAATFQQLRPDLFTLSTLLSGLPWSWAMTSMEEVSPGVRRNVQSWGALLGTFAPSALWEMAISTLRSIPDGLNLTMMNIILSALEKGSRWQGALTNLQAGHEQSLQVDSISLNSALMSCRQVQKWAEAMSS</sequence>
<dbReference type="InterPro" id="IPR011990">
    <property type="entry name" value="TPR-like_helical_dom_sf"/>
</dbReference>
<accession>A0ABP0PY41</accession>
<keyword evidence="2" id="KW-1185">Reference proteome</keyword>
<dbReference type="Gene3D" id="1.25.40.10">
    <property type="entry name" value="Tetratricopeptide repeat domain"/>
    <property type="match status" value="2"/>
</dbReference>
<dbReference type="SUPFAM" id="SSF53448">
    <property type="entry name" value="Nucleotide-diphospho-sugar transferases"/>
    <property type="match status" value="1"/>
</dbReference>
<dbReference type="EMBL" id="CAXAMN010023729">
    <property type="protein sequence ID" value="CAK9080406.1"/>
    <property type="molecule type" value="Genomic_DNA"/>
</dbReference>
<dbReference type="Gene3D" id="3.90.550.10">
    <property type="entry name" value="Spore Coat Polysaccharide Biosynthesis Protein SpsA, Chain A"/>
    <property type="match status" value="1"/>
</dbReference>
<evidence type="ECO:0000313" key="1">
    <source>
        <dbReference type="EMBL" id="CAK9080406.1"/>
    </source>
</evidence>
<protein>
    <recommendedName>
        <fullName evidence="3">Glycosyltransferase 2-like domain-containing protein</fullName>
    </recommendedName>
</protein>
<reference evidence="1 2" key="1">
    <citation type="submission" date="2024-02" db="EMBL/GenBank/DDBJ databases">
        <authorList>
            <person name="Chen Y."/>
            <person name="Shah S."/>
            <person name="Dougan E. K."/>
            <person name="Thang M."/>
            <person name="Chan C."/>
        </authorList>
    </citation>
    <scope>NUCLEOTIDE SEQUENCE [LARGE SCALE GENOMIC DNA]</scope>
</reference>
<evidence type="ECO:0000313" key="2">
    <source>
        <dbReference type="Proteomes" id="UP001642484"/>
    </source>
</evidence>
<evidence type="ECO:0008006" key="3">
    <source>
        <dbReference type="Google" id="ProtNLM"/>
    </source>
</evidence>
<name>A0ABP0PY41_9DINO</name>
<dbReference type="InterPro" id="IPR029044">
    <property type="entry name" value="Nucleotide-diphossugar_trans"/>
</dbReference>
<gene>
    <name evidence="1" type="ORF">CCMP2556_LOCUS39491</name>
</gene>
<comment type="caution">
    <text evidence="1">The sequence shown here is derived from an EMBL/GenBank/DDBJ whole genome shotgun (WGS) entry which is preliminary data.</text>
</comment>
<organism evidence="1 2">
    <name type="scientific">Durusdinium trenchii</name>
    <dbReference type="NCBI Taxonomy" id="1381693"/>
    <lineage>
        <taxon>Eukaryota</taxon>
        <taxon>Sar</taxon>
        <taxon>Alveolata</taxon>
        <taxon>Dinophyceae</taxon>
        <taxon>Suessiales</taxon>
        <taxon>Symbiodiniaceae</taxon>
        <taxon>Durusdinium</taxon>
    </lineage>
</organism>
<proteinExistence type="predicted"/>
<dbReference type="CDD" id="cd00761">
    <property type="entry name" value="Glyco_tranf_GTA_type"/>
    <property type="match status" value="1"/>
</dbReference>